<dbReference type="AlphaFoldDB" id="A0A0C9ML87"/>
<gene>
    <name evidence="7" type="ORF">MAM1_0196d07766</name>
</gene>
<evidence type="ECO:0000256" key="2">
    <source>
        <dbReference type="ARBA" id="ARBA00023043"/>
    </source>
</evidence>
<feature type="region of interest" description="Disordered" evidence="5">
    <location>
        <begin position="679"/>
        <end position="746"/>
    </location>
</feature>
<dbReference type="InterPro" id="IPR036770">
    <property type="entry name" value="Ankyrin_rpt-contain_sf"/>
</dbReference>
<proteinExistence type="predicted"/>
<dbReference type="Pfam" id="PF04383">
    <property type="entry name" value="KilA-N"/>
    <property type="match status" value="1"/>
</dbReference>
<dbReference type="Proteomes" id="UP000053815">
    <property type="component" value="Unassembled WGS sequence"/>
</dbReference>
<dbReference type="OrthoDB" id="6718656at2759"/>
<protein>
    <submittedName>
        <fullName evidence="7">Apses-domain-containing protein</fullName>
    </submittedName>
</protein>
<dbReference type="SMART" id="SM01252">
    <property type="entry name" value="KilA-N"/>
    <property type="match status" value="1"/>
</dbReference>
<dbReference type="FunFam" id="3.10.260.10:FF:000001">
    <property type="entry name" value="APSES transcription factor (MbpA)"/>
    <property type="match status" value="1"/>
</dbReference>
<reference evidence="7" key="1">
    <citation type="submission" date="2014-09" db="EMBL/GenBank/DDBJ databases">
        <title>Draft genome sequence of an oleaginous Mucoromycotina fungus Mucor ambiguus NBRC6742.</title>
        <authorList>
            <person name="Takeda I."/>
            <person name="Yamane N."/>
            <person name="Morita T."/>
            <person name="Tamano K."/>
            <person name="Machida M."/>
            <person name="Baker S."/>
            <person name="Koike H."/>
        </authorList>
    </citation>
    <scope>NUCLEOTIDE SEQUENCE</scope>
    <source>
        <strain evidence="7">NBRC 6742</strain>
    </source>
</reference>
<organism evidence="7">
    <name type="scientific">Mucor ambiguus</name>
    <dbReference type="NCBI Taxonomy" id="91626"/>
    <lineage>
        <taxon>Eukaryota</taxon>
        <taxon>Fungi</taxon>
        <taxon>Fungi incertae sedis</taxon>
        <taxon>Mucoromycota</taxon>
        <taxon>Mucoromycotina</taxon>
        <taxon>Mucoromycetes</taxon>
        <taxon>Mucorales</taxon>
        <taxon>Mucorineae</taxon>
        <taxon>Mucoraceae</taxon>
        <taxon>Mucor</taxon>
    </lineage>
</organism>
<dbReference type="InterPro" id="IPR051642">
    <property type="entry name" value="SWI6-like"/>
</dbReference>
<evidence type="ECO:0000256" key="4">
    <source>
        <dbReference type="SAM" id="Coils"/>
    </source>
</evidence>
<dbReference type="Gene3D" id="3.10.260.10">
    <property type="entry name" value="Transcription regulator HTH, APSES-type DNA-binding domain"/>
    <property type="match status" value="1"/>
</dbReference>
<feature type="compositionally biased region" description="Low complexity" evidence="5">
    <location>
        <begin position="681"/>
        <end position="714"/>
    </location>
</feature>
<dbReference type="GO" id="GO:0033309">
    <property type="term" value="C:SBF transcription complex"/>
    <property type="evidence" value="ECO:0007669"/>
    <property type="project" value="TreeGrafter"/>
</dbReference>
<feature type="coiled-coil region" evidence="4">
    <location>
        <begin position="479"/>
        <end position="530"/>
    </location>
</feature>
<evidence type="ECO:0000313" key="7">
    <source>
        <dbReference type="EMBL" id="GAN08259.1"/>
    </source>
</evidence>
<dbReference type="InterPro" id="IPR018004">
    <property type="entry name" value="KilA/APSES_HTH"/>
</dbReference>
<evidence type="ECO:0000259" key="6">
    <source>
        <dbReference type="PROSITE" id="PS51299"/>
    </source>
</evidence>
<feature type="domain" description="HTH APSES-type" evidence="6">
    <location>
        <begin position="7"/>
        <end position="113"/>
    </location>
</feature>
<keyword evidence="1" id="KW-0677">Repeat</keyword>
<feature type="coiled-coil region" evidence="4">
    <location>
        <begin position="592"/>
        <end position="633"/>
    </location>
</feature>
<dbReference type="STRING" id="91626.A0A0C9ML87"/>
<keyword evidence="8" id="KW-1185">Reference proteome</keyword>
<feature type="compositionally biased region" description="Polar residues" evidence="5">
    <location>
        <begin position="729"/>
        <end position="746"/>
    </location>
</feature>
<evidence type="ECO:0000256" key="5">
    <source>
        <dbReference type="SAM" id="MobiDB-lite"/>
    </source>
</evidence>
<feature type="repeat" description="ANK" evidence="3">
    <location>
        <begin position="240"/>
        <end position="272"/>
    </location>
</feature>
<evidence type="ECO:0000313" key="8">
    <source>
        <dbReference type="Proteomes" id="UP000053815"/>
    </source>
</evidence>
<name>A0A0C9ML87_9FUNG</name>
<evidence type="ECO:0000256" key="1">
    <source>
        <dbReference type="ARBA" id="ARBA00022737"/>
    </source>
</evidence>
<dbReference type="GO" id="GO:0003677">
    <property type="term" value="F:DNA binding"/>
    <property type="evidence" value="ECO:0007669"/>
    <property type="project" value="InterPro"/>
</dbReference>
<keyword evidence="4" id="KW-0175">Coiled coil</keyword>
<dbReference type="PANTHER" id="PTHR43828">
    <property type="entry name" value="ASPARAGINASE"/>
    <property type="match status" value="1"/>
</dbReference>
<dbReference type="GO" id="GO:0030907">
    <property type="term" value="C:MBF transcription complex"/>
    <property type="evidence" value="ECO:0007669"/>
    <property type="project" value="TreeGrafter"/>
</dbReference>
<sequence length="746" mass="82000">MAEVGSIYSAVYSGVPVFEMVVNGVAIMRRRTDSYMNATQILKVASIDKGKRTKILEKEVLPGEHEKVQGGYGKYQGTWIPCDKSKELAIKYGVYEQLSPLIDFDLAATNAENGEDAYLTKEQALVARKNITAHSNAQPHDASTLASEDAHAPRKRTKTAAASTAHTNTPTSHMPSIKAEERAPPRQTTEEAINEAVANERNRSVLMSIFLSDKPDQIPDLLKNQHGKSGFNIDMVIDEQGNTALHWATALARTNTVQLLVNKGANIACTSYTGETALMRGVMVTNNFDNTSFPQVFDLLKESMTIVDNKKRSVLHHAALTAGIHGRTNAAVYYMRILIDYIKASDNEELRSLLDAQDSLGDTALNIAARLDCQALVDILSHAGAANTAQNQVGLNSQDYAEVKVSLHSLNDFTMDGMTDVVCDVQDVEMEETSTSKTALSYPSSYAKKPYTPSQRGKEIVATVQKIVDALDDEYGVQLTAKEQELQSVQEEVNAVVRELETTRKGLETRQAQSQRLSEAQQKTRNIEAALDAGWKQLESIITKSGKSMPQREDIENIDENEDIDGLFNVPELHVPDDATEEEKKRKLDEYIRNIQAKVKAYRTNDEALRNEIEKLQNDYVTKEMECKRLIAACCNLPIDKIDDLVEPLTLAIESDPPDLDLARVIGFMDKIRRQGAFAEPATATSTTSTTTTSATTAATTAPAALPTVLPTSPDQESTNDRHHDTVDNPPTSLSFPNIASNSPAL</sequence>
<dbReference type="GO" id="GO:0001228">
    <property type="term" value="F:DNA-binding transcription activator activity, RNA polymerase II-specific"/>
    <property type="evidence" value="ECO:0007669"/>
    <property type="project" value="UniProtKB-ARBA"/>
</dbReference>
<accession>A0A0C9ML87</accession>
<dbReference type="PANTHER" id="PTHR43828:SF3">
    <property type="entry name" value="CHROMO DOMAIN-CONTAINING PROTEIN"/>
    <property type="match status" value="1"/>
</dbReference>
<dbReference type="SUPFAM" id="SSF54616">
    <property type="entry name" value="DNA-binding domain of Mlu1-box binding protein MBP1"/>
    <property type="match status" value="1"/>
</dbReference>
<dbReference type="Gene3D" id="1.25.40.20">
    <property type="entry name" value="Ankyrin repeat-containing domain"/>
    <property type="match status" value="1"/>
</dbReference>
<dbReference type="EMBL" id="DF836485">
    <property type="protein sequence ID" value="GAN08259.1"/>
    <property type="molecule type" value="Genomic_DNA"/>
</dbReference>
<dbReference type="PROSITE" id="PS50088">
    <property type="entry name" value="ANK_REPEAT"/>
    <property type="match status" value="1"/>
</dbReference>
<feature type="compositionally biased region" description="Low complexity" evidence="5">
    <location>
        <begin position="159"/>
        <end position="172"/>
    </location>
</feature>
<dbReference type="PROSITE" id="PS50297">
    <property type="entry name" value="ANK_REP_REGION"/>
    <property type="match status" value="1"/>
</dbReference>
<evidence type="ECO:0000256" key="3">
    <source>
        <dbReference type="PROSITE-ProRule" id="PRU00023"/>
    </source>
</evidence>
<dbReference type="InterPro" id="IPR003163">
    <property type="entry name" value="Tscrpt_reg_HTH_APSES-type"/>
</dbReference>
<dbReference type="SUPFAM" id="SSF48403">
    <property type="entry name" value="Ankyrin repeat"/>
    <property type="match status" value="1"/>
</dbReference>
<dbReference type="Pfam" id="PF00023">
    <property type="entry name" value="Ank"/>
    <property type="match status" value="1"/>
</dbReference>
<dbReference type="SMART" id="SM00248">
    <property type="entry name" value="ANK"/>
    <property type="match status" value="3"/>
</dbReference>
<keyword evidence="2 3" id="KW-0040">ANK repeat</keyword>
<dbReference type="PROSITE" id="PS51299">
    <property type="entry name" value="HTH_APSES"/>
    <property type="match status" value="1"/>
</dbReference>
<feature type="region of interest" description="Disordered" evidence="5">
    <location>
        <begin position="134"/>
        <end position="189"/>
    </location>
</feature>
<dbReference type="InterPro" id="IPR002110">
    <property type="entry name" value="Ankyrin_rpt"/>
</dbReference>
<dbReference type="InterPro" id="IPR036887">
    <property type="entry name" value="HTH_APSES_sf"/>
</dbReference>